<gene>
    <name evidence="2" type="ORF">SAMN02745121_06526</name>
</gene>
<keyword evidence="3" id="KW-1185">Reference proteome</keyword>
<reference evidence="3" key="1">
    <citation type="submission" date="2016-10" db="EMBL/GenBank/DDBJ databases">
        <authorList>
            <person name="Varghese N."/>
            <person name="Submissions S."/>
        </authorList>
    </citation>
    <scope>NUCLEOTIDE SEQUENCE [LARGE SCALE GENOMIC DNA]</scope>
    <source>
        <strain evidence="3">ATCC 25963</strain>
    </source>
</reference>
<feature type="signal peptide" evidence="1">
    <location>
        <begin position="1"/>
        <end position="24"/>
    </location>
</feature>
<sequence length="260" mass="27317">MSQIYACSLLSVLATLTAASSAEAASLYTHRCEQLTATTTVSEPTEIVPNVEIVLREGPLPGELPRREHVRISAGLADALGLIDDDVALEGEAAQIRISLGAGSPIPNANFTVAEIDETEDDLRVEIWRRLNSGDKDNGFFKLFGTQNPTTVFANPQFATVYGTAPSATYVVGTDGEVERRDHFTEANAAANKQFRECVELRGDDRLAVLVPHGGGIETGLSGAGGLLPGFLSVLAGRGHAPSVWDASGQWAAGPSSAGT</sequence>
<organism evidence="2 3">
    <name type="scientific">Nannocystis exedens</name>
    <dbReference type="NCBI Taxonomy" id="54"/>
    <lineage>
        <taxon>Bacteria</taxon>
        <taxon>Pseudomonadati</taxon>
        <taxon>Myxococcota</taxon>
        <taxon>Polyangia</taxon>
        <taxon>Nannocystales</taxon>
        <taxon>Nannocystaceae</taxon>
        <taxon>Nannocystis</taxon>
    </lineage>
</organism>
<dbReference type="EMBL" id="FOMX01000025">
    <property type="protein sequence ID" value="SFF01483.1"/>
    <property type="molecule type" value="Genomic_DNA"/>
</dbReference>
<dbReference type="AlphaFoldDB" id="A0A1I2F8X5"/>
<evidence type="ECO:0000313" key="3">
    <source>
        <dbReference type="Proteomes" id="UP000199400"/>
    </source>
</evidence>
<keyword evidence="1" id="KW-0732">Signal</keyword>
<proteinExistence type="predicted"/>
<dbReference type="Proteomes" id="UP000199400">
    <property type="component" value="Unassembled WGS sequence"/>
</dbReference>
<accession>A0A1I2F8X5</accession>
<protein>
    <submittedName>
        <fullName evidence="2">Uncharacterized protein</fullName>
    </submittedName>
</protein>
<evidence type="ECO:0000313" key="2">
    <source>
        <dbReference type="EMBL" id="SFF01483.1"/>
    </source>
</evidence>
<evidence type="ECO:0000256" key="1">
    <source>
        <dbReference type="SAM" id="SignalP"/>
    </source>
</evidence>
<name>A0A1I2F8X5_9BACT</name>
<feature type="chain" id="PRO_5011675776" evidence="1">
    <location>
        <begin position="25"/>
        <end position="260"/>
    </location>
</feature>